<dbReference type="WBParaSite" id="ALUE_0001994101-mRNA-1">
    <property type="protein sequence ID" value="ALUE_0001994101-mRNA-1"/>
    <property type="gene ID" value="ALUE_0001994101"/>
</dbReference>
<name>A0A0M3IMG3_ASCLU</name>
<dbReference type="AlphaFoldDB" id="A0A0M3IMG3"/>
<sequence length="219" mass="24168">MVGDRVLQQVDMLAMLRVVSSAFLMCHKVENFLLDDRNDDHQFMHTINRRRTGFICERESWRSERIAVSWTTVTAGGDTTEAKRASVDVCHSDSQSANRQELEGVSHSNVTDMPLKNCSRIDKALQWDMIANASLFKLVLTFYEREQHLTLQTGYVALGSALSGEELGPTHFSHNAALHAVLGAYAKAGKVSTGSQSLIHDGMSDHINNGGCSVVVVFS</sequence>
<protein>
    <submittedName>
        <fullName evidence="2">KR domain-containing protein</fullName>
    </submittedName>
</protein>
<organism evidence="1 2">
    <name type="scientific">Ascaris lumbricoides</name>
    <name type="common">Giant roundworm</name>
    <dbReference type="NCBI Taxonomy" id="6252"/>
    <lineage>
        <taxon>Eukaryota</taxon>
        <taxon>Metazoa</taxon>
        <taxon>Ecdysozoa</taxon>
        <taxon>Nematoda</taxon>
        <taxon>Chromadorea</taxon>
        <taxon>Rhabditida</taxon>
        <taxon>Spirurina</taxon>
        <taxon>Ascaridomorpha</taxon>
        <taxon>Ascaridoidea</taxon>
        <taxon>Ascarididae</taxon>
        <taxon>Ascaris</taxon>
    </lineage>
</organism>
<proteinExistence type="predicted"/>
<reference evidence="2" key="1">
    <citation type="submission" date="2017-02" db="UniProtKB">
        <authorList>
            <consortium name="WormBaseParasite"/>
        </authorList>
    </citation>
    <scope>IDENTIFICATION</scope>
</reference>
<accession>A0A0M3IMG3</accession>
<evidence type="ECO:0000313" key="2">
    <source>
        <dbReference type="WBParaSite" id="ALUE_0001994101-mRNA-1"/>
    </source>
</evidence>
<dbReference type="Proteomes" id="UP000036681">
    <property type="component" value="Unplaced"/>
</dbReference>
<evidence type="ECO:0000313" key="1">
    <source>
        <dbReference type="Proteomes" id="UP000036681"/>
    </source>
</evidence>
<keyword evidence="1" id="KW-1185">Reference proteome</keyword>